<proteinExistence type="predicted"/>
<evidence type="ECO:0000313" key="1">
    <source>
        <dbReference type="EMBL" id="MET1257198.1"/>
    </source>
</evidence>
<dbReference type="Proteomes" id="UP001548189">
    <property type="component" value="Unassembled WGS sequence"/>
</dbReference>
<name>A0ABV2BZG0_9GAMM</name>
<comment type="caution">
    <text evidence="1">The sequence shown here is derived from an EMBL/GenBank/DDBJ whole genome shotgun (WGS) entry which is preliminary data.</text>
</comment>
<keyword evidence="2" id="KW-1185">Reference proteome</keyword>
<evidence type="ECO:0000313" key="2">
    <source>
        <dbReference type="Proteomes" id="UP001548189"/>
    </source>
</evidence>
<sequence length="142" mass="16226">MKLFKSVLFSTIISTTTLFSTTTFANELRFVASDNKLETKICVYAANNQMSHYRRAVKDFMSVPFERNVQRIIVNKLKCNGKSIVNFSKDFLAMDTVNYMRQFSDNNTHTKQELAKSKITNQLNSTSEKHNLPTTIVVSGKI</sequence>
<organism evidence="1 2">
    <name type="scientific">Aliikangiella maris</name>
    <dbReference type="NCBI Taxonomy" id="3162458"/>
    <lineage>
        <taxon>Bacteria</taxon>
        <taxon>Pseudomonadati</taxon>
        <taxon>Pseudomonadota</taxon>
        <taxon>Gammaproteobacteria</taxon>
        <taxon>Oceanospirillales</taxon>
        <taxon>Pleioneaceae</taxon>
        <taxon>Aliikangiella</taxon>
    </lineage>
</organism>
<gene>
    <name evidence="1" type="ORF">ABVT43_18785</name>
</gene>
<protein>
    <submittedName>
        <fullName evidence="1">Uncharacterized protein</fullName>
    </submittedName>
</protein>
<accession>A0ABV2BZG0</accession>
<dbReference type="EMBL" id="JBEVCJ010000039">
    <property type="protein sequence ID" value="MET1257198.1"/>
    <property type="molecule type" value="Genomic_DNA"/>
</dbReference>
<reference evidence="1 2" key="1">
    <citation type="submission" date="2024-06" db="EMBL/GenBank/DDBJ databases">
        <authorList>
            <person name="Li F."/>
        </authorList>
    </citation>
    <scope>NUCLEOTIDE SEQUENCE [LARGE SCALE GENOMIC DNA]</scope>
    <source>
        <strain evidence="1 2">GXAS 311</strain>
    </source>
</reference>